<dbReference type="Pfam" id="PF04226">
    <property type="entry name" value="Transgly_assoc"/>
    <property type="match status" value="1"/>
</dbReference>
<reference evidence="8 9" key="1">
    <citation type="submission" date="2018-07" db="EMBL/GenBank/DDBJ databases">
        <title>Erythrobacter nanhaiensis sp. nov., a novel member of the genus Erythrobacter isolated from the South China Sea.</title>
        <authorList>
            <person name="Chen X."/>
            <person name="Liu J."/>
        </authorList>
    </citation>
    <scope>NUCLEOTIDE SEQUENCE [LARGE SCALE GENOMIC DNA]</scope>
    <source>
        <strain evidence="8 9">S-5</strain>
    </source>
</reference>
<evidence type="ECO:0000256" key="3">
    <source>
        <dbReference type="ARBA" id="ARBA00022475"/>
    </source>
</evidence>
<comment type="caution">
    <text evidence="8">The sequence shown here is derived from an EMBL/GenBank/DDBJ whole genome shotgun (WGS) entry which is preliminary data.</text>
</comment>
<organism evidence="8 9">
    <name type="scientific">Alteriqipengyuania lutimaris</name>
    <dbReference type="NCBI Taxonomy" id="1538146"/>
    <lineage>
        <taxon>Bacteria</taxon>
        <taxon>Pseudomonadati</taxon>
        <taxon>Pseudomonadota</taxon>
        <taxon>Alphaproteobacteria</taxon>
        <taxon>Sphingomonadales</taxon>
        <taxon>Erythrobacteraceae</taxon>
        <taxon>Alteriqipengyuania</taxon>
    </lineage>
</organism>
<sequence>MLSWIIAIIIGGVAGWIASMIMGRDASMGIFWNIIVGLIGSLIGNWVGNTFFGVGGPIGEFSLTGFIVAILGAVILLAIANLVQRGRVR</sequence>
<feature type="transmembrane region" description="Helical" evidence="7">
    <location>
        <begin position="6"/>
        <end position="23"/>
    </location>
</feature>
<evidence type="ECO:0000256" key="1">
    <source>
        <dbReference type="ARBA" id="ARBA00004651"/>
    </source>
</evidence>
<dbReference type="AlphaFoldDB" id="A0A395LKA2"/>
<keyword evidence="9" id="KW-1185">Reference proteome</keyword>
<dbReference type="PANTHER" id="PTHR33884:SF3">
    <property type="entry name" value="UPF0410 PROTEIN YMGE"/>
    <property type="match status" value="1"/>
</dbReference>
<keyword evidence="3" id="KW-1003">Cell membrane</keyword>
<evidence type="ECO:0000313" key="9">
    <source>
        <dbReference type="Proteomes" id="UP000254101"/>
    </source>
</evidence>
<keyword evidence="6 7" id="KW-0472">Membrane</keyword>
<comment type="similarity">
    <text evidence="2">Belongs to the UPF0410 family.</text>
</comment>
<accession>A0A395LKA2</accession>
<name>A0A395LKA2_9SPHN</name>
<dbReference type="GO" id="GO:0005886">
    <property type="term" value="C:plasma membrane"/>
    <property type="evidence" value="ECO:0007669"/>
    <property type="project" value="UniProtKB-SubCell"/>
</dbReference>
<gene>
    <name evidence="8" type="ORF">DL238_03565</name>
</gene>
<dbReference type="InterPro" id="IPR007341">
    <property type="entry name" value="Transgly_assoc"/>
</dbReference>
<evidence type="ECO:0000256" key="7">
    <source>
        <dbReference type="SAM" id="Phobius"/>
    </source>
</evidence>
<evidence type="ECO:0000256" key="6">
    <source>
        <dbReference type="ARBA" id="ARBA00023136"/>
    </source>
</evidence>
<dbReference type="OrthoDB" id="964123at2"/>
<evidence type="ECO:0000256" key="2">
    <source>
        <dbReference type="ARBA" id="ARBA00011006"/>
    </source>
</evidence>
<evidence type="ECO:0000256" key="4">
    <source>
        <dbReference type="ARBA" id="ARBA00022692"/>
    </source>
</evidence>
<keyword evidence="5 7" id="KW-1133">Transmembrane helix</keyword>
<dbReference type="EMBL" id="QRBB01000001">
    <property type="protein sequence ID" value="RDS76777.1"/>
    <property type="molecule type" value="Genomic_DNA"/>
</dbReference>
<protein>
    <submittedName>
        <fullName evidence="8">GlsB/YeaQ/YmgE family stress response membrane protein</fullName>
    </submittedName>
</protein>
<feature type="transmembrane region" description="Helical" evidence="7">
    <location>
        <begin position="30"/>
        <end position="49"/>
    </location>
</feature>
<dbReference type="RefSeq" id="WP_115490999.1">
    <property type="nucleotide sequence ID" value="NZ_JACHWW010000001.1"/>
</dbReference>
<dbReference type="PANTHER" id="PTHR33884">
    <property type="entry name" value="UPF0410 PROTEIN YMGE"/>
    <property type="match status" value="1"/>
</dbReference>
<feature type="transmembrane region" description="Helical" evidence="7">
    <location>
        <begin position="61"/>
        <end position="83"/>
    </location>
</feature>
<keyword evidence="4 7" id="KW-0812">Transmembrane</keyword>
<dbReference type="Proteomes" id="UP000254101">
    <property type="component" value="Unassembled WGS sequence"/>
</dbReference>
<proteinExistence type="inferred from homology"/>
<comment type="subcellular location">
    <subcellularLocation>
        <location evidence="1">Cell membrane</location>
        <topology evidence="1">Multi-pass membrane protein</topology>
    </subcellularLocation>
</comment>
<evidence type="ECO:0000313" key="8">
    <source>
        <dbReference type="EMBL" id="RDS76777.1"/>
    </source>
</evidence>
<evidence type="ECO:0000256" key="5">
    <source>
        <dbReference type="ARBA" id="ARBA00022989"/>
    </source>
</evidence>